<feature type="compositionally biased region" description="Basic and acidic residues" evidence="1">
    <location>
        <begin position="131"/>
        <end position="146"/>
    </location>
</feature>
<proteinExistence type="predicted"/>
<evidence type="ECO:0000313" key="2">
    <source>
        <dbReference type="EMBL" id="KAG7342321.1"/>
    </source>
</evidence>
<organism evidence="2 3">
    <name type="scientific">Nitzschia inconspicua</name>
    <dbReference type="NCBI Taxonomy" id="303405"/>
    <lineage>
        <taxon>Eukaryota</taxon>
        <taxon>Sar</taxon>
        <taxon>Stramenopiles</taxon>
        <taxon>Ochrophyta</taxon>
        <taxon>Bacillariophyta</taxon>
        <taxon>Bacillariophyceae</taxon>
        <taxon>Bacillariophycidae</taxon>
        <taxon>Bacillariales</taxon>
        <taxon>Bacillariaceae</taxon>
        <taxon>Nitzschia</taxon>
    </lineage>
</organism>
<evidence type="ECO:0000313" key="3">
    <source>
        <dbReference type="Proteomes" id="UP000693970"/>
    </source>
</evidence>
<feature type="compositionally biased region" description="Basic residues" evidence="1">
    <location>
        <begin position="1"/>
        <end position="10"/>
    </location>
</feature>
<gene>
    <name evidence="2" type="ORF">IV203_007414</name>
</gene>
<dbReference type="EMBL" id="JAGRRH010000025">
    <property type="protein sequence ID" value="KAG7342321.1"/>
    <property type="molecule type" value="Genomic_DNA"/>
</dbReference>
<dbReference type="AlphaFoldDB" id="A0A9K3KF79"/>
<reference evidence="2" key="1">
    <citation type="journal article" date="2021" name="Sci. Rep.">
        <title>Diploid genomic architecture of Nitzschia inconspicua, an elite biomass production diatom.</title>
        <authorList>
            <person name="Oliver A."/>
            <person name="Podell S."/>
            <person name="Pinowska A."/>
            <person name="Traller J.C."/>
            <person name="Smith S.R."/>
            <person name="McClure R."/>
            <person name="Beliaev A."/>
            <person name="Bohutskyi P."/>
            <person name="Hill E.A."/>
            <person name="Rabines A."/>
            <person name="Zheng H."/>
            <person name="Allen L.Z."/>
            <person name="Kuo A."/>
            <person name="Grigoriev I.V."/>
            <person name="Allen A.E."/>
            <person name="Hazlebeck D."/>
            <person name="Allen E.E."/>
        </authorList>
    </citation>
    <scope>NUCLEOTIDE SEQUENCE</scope>
    <source>
        <strain evidence="2">Hildebrandi</strain>
    </source>
</reference>
<reference evidence="2" key="2">
    <citation type="submission" date="2021-04" db="EMBL/GenBank/DDBJ databases">
        <authorList>
            <person name="Podell S."/>
        </authorList>
    </citation>
    <scope>NUCLEOTIDE SEQUENCE</scope>
    <source>
        <strain evidence="2">Hildebrandi</strain>
    </source>
</reference>
<feature type="compositionally biased region" description="Basic and acidic residues" evidence="1">
    <location>
        <begin position="53"/>
        <end position="65"/>
    </location>
</feature>
<feature type="compositionally biased region" description="Acidic residues" evidence="1">
    <location>
        <begin position="38"/>
        <end position="51"/>
    </location>
</feature>
<dbReference type="Proteomes" id="UP000693970">
    <property type="component" value="Unassembled WGS sequence"/>
</dbReference>
<evidence type="ECO:0000256" key="1">
    <source>
        <dbReference type="SAM" id="MobiDB-lite"/>
    </source>
</evidence>
<sequence>MSAKQRRRRRKDSETTSSPLYDDSAISPVSFGSTESNELPDFDLDSIDADGVEPARKKESSKPDEITDLMMGNPNMKVRSINELISDRSLESRFEFDDQGDASIPDFSQLAQASASANGSKGEMLGKKKQRQADRRANANRAREEEGTQDNPLSNIDFIKNEKGEVSPIKILESGAWLGIFLLVAWELYLNSPFFDRAAPMAPVIYEIFM</sequence>
<feature type="region of interest" description="Disordered" evidence="1">
    <location>
        <begin position="1"/>
        <end position="74"/>
    </location>
</feature>
<name>A0A9K3KF79_9STRA</name>
<keyword evidence="3" id="KW-1185">Reference proteome</keyword>
<feature type="region of interest" description="Disordered" evidence="1">
    <location>
        <begin position="111"/>
        <end position="156"/>
    </location>
</feature>
<comment type="caution">
    <text evidence="2">The sequence shown here is derived from an EMBL/GenBank/DDBJ whole genome shotgun (WGS) entry which is preliminary data.</text>
</comment>
<protein>
    <submittedName>
        <fullName evidence="2">Uncharacterized protein</fullName>
    </submittedName>
</protein>
<accession>A0A9K3KF79</accession>
<dbReference type="OrthoDB" id="46853at2759"/>